<feature type="repeat" description="ANK" evidence="3">
    <location>
        <begin position="293"/>
        <end position="325"/>
    </location>
</feature>
<keyword evidence="6" id="KW-1185">Reference proteome</keyword>
<evidence type="ECO:0000256" key="4">
    <source>
        <dbReference type="SAM" id="Coils"/>
    </source>
</evidence>
<dbReference type="PROSITE" id="PS50297">
    <property type="entry name" value="ANK_REP_REGION"/>
    <property type="match status" value="9"/>
</dbReference>
<evidence type="ECO:0000256" key="2">
    <source>
        <dbReference type="ARBA" id="ARBA00023043"/>
    </source>
</evidence>
<evidence type="ECO:0000256" key="1">
    <source>
        <dbReference type="ARBA" id="ARBA00022737"/>
    </source>
</evidence>
<dbReference type="Pfam" id="PF12796">
    <property type="entry name" value="Ank_2"/>
    <property type="match status" value="5"/>
</dbReference>
<dbReference type="EMBL" id="BRYB01000388">
    <property type="protein sequence ID" value="GMI29139.1"/>
    <property type="molecule type" value="Genomic_DNA"/>
</dbReference>
<dbReference type="PANTHER" id="PTHR24188">
    <property type="entry name" value="ANKYRIN REPEAT PROTEIN"/>
    <property type="match status" value="1"/>
</dbReference>
<dbReference type="PRINTS" id="PR01415">
    <property type="entry name" value="ANKYRIN"/>
</dbReference>
<feature type="coiled-coil region" evidence="4">
    <location>
        <begin position="218"/>
        <end position="249"/>
    </location>
</feature>
<organism evidence="5 6">
    <name type="scientific">Tetraparma gracilis</name>
    <dbReference type="NCBI Taxonomy" id="2962635"/>
    <lineage>
        <taxon>Eukaryota</taxon>
        <taxon>Sar</taxon>
        <taxon>Stramenopiles</taxon>
        <taxon>Ochrophyta</taxon>
        <taxon>Bolidophyceae</taxon>
        <taxon>Parmales</taxon>
        <taxon>Triparmaceae</taxon>
        <taxon>Tetraparma</taxon>
    </lineage>
</organism>
<protein>
    <submittedName>
        <fullName evidence="5">Uncharacterized protein</fullName>
    </submittedName>
</protein>
<dbReference type="SMART" id="SM00248">
    <property type="entry name" value="ANK"/>
    <property type="match status" value="12"/>
</dbReference>
<evidence type="ECO:0000313" key="6">
    <source>
        <dbReference type="Proteomes" id="UP001165060"/>
    </source>
</evidence>
<dbReference type="InterPro" id="IPR036770">
    <property type="entry name" value="Ankyrin_rpt-contain_sf"/>
</dbReference>
<feature type="repeat" description="ANK" evidence="3">
    <location>
        <begin position="385"/>
        <end position="417"/>
    </location>
</feature>
<feature type="repeat" description="ANK" evidence="3">
    <location>
        <begin position="418"/>
        <end position="450"/>
    </location>
</feature>
<dbReference type="InterPro" id="IPR002110">
    <property type="entry name" value="Ankyrin_rpt"/>
</dbReference>
<keyword evidence="2 3" id="KW-0040">ANK repeat</keyword>
<reference evidence="5 6" key="1">
    <citation type="journal article" date="2023" name="Commun. Biol.">
        <title>Genome analysis of Parmales, the sister group of diatoms, reveals the evolutionary specialization of diatoms from phago-mixotrophs to photoautotrophs.</title>
        <authorList>
            <person name="Ban H."/>
            <person name="Sato S."/>
            <person name="Yoshikawa S."/>
            <person name="Yamada K."/>
            <person name="Nakamura Y."/>
            <person name="Ichinomiya M."/>
            <person name="Sato N."/>
            <person name="Blanc-Mathieu R."/>
            <person name="Endo H."/>
            <person name="Kuwata A."/>
            <person name="Ogata H."/>
        </authorList>
    </citation>
    <scope>NUCLEOTIDE SEQUENCE [LARGE SCALE GENOMIC DNA]</scope>
</reference>
<feature type="repeat" description="ANK" evidence="3">
    <location>
        <begin position="685"/>
        <end position="717"/>
    </location>
</feature>
<dbReference type="Proteomes" id="UP001165060">
    <property type="component" value="Unassembled WGS sequence"/>
</dbReference>
<dbReference type="PANTHER" id="PTHR24188:SF29">
    <property type="entry name" value="GH09064P"/>
    <property type="match status" value="1"/>
</dbReference>
<feature type="repeat" description="ANK" evidence="3">
    <location>
        <begin position="713"/>
        <end position="745"/>
    </location>
</feature>
<keyword evidence="1" id="KW-0677">Repeat</keyword>
<keyword evidence="4" id="KW-0175">Coiled coil</keyword>
<dbReference type="PROSITE" id="PS50088">
    <property type="entry name" value="ANK_REPEAT"/>
    <property type="match status" value="9"/>
</dbReference>
<gene>
    <name evidence="5" type="ORF">TeGR_g11049</name>
</gene>
<feature type="repeat" description="ANK" evidence="3">
    <location>
        <begin position="327"/>
        <end position="354"/>
    </location>
</feature>
<accession>A0ABQ6MNN2</accession>
<name>A0ABQ6MNN2_9STRA</name>
<proteinExistence type="predicted"/>
<feature type="repeat" description="ANK" evidence="3">
    <location>
        <begin position="646"/>
        <end position="678"/>
    </location>
</feature>
<feature type="repeat" description="ANK" evidence="3">
    <location>
        <begin position="546"/>
        <end position="578"/>
    </location>
</feature>
<evidence type="ECO:0000313" key="5">
    <source>
        <dbReference type="EMBL" id="GMI29139.1"/>
    </source>
</evidence>
<dbReference type="SUPFAM" id="SSF48403">
    <property type="entry name" value="Ankyrin repeat"/>
    <property type="match status" value="2"/>
</dbReference>
<dbReference type="Gene3D" id="1.25.40.20">
    <property type="entry name" value="Ankyrin repeat-containing domain"/>
    <property type="match status" value="5"/>
</dbReference>
<evidence type="ECO:0000256" key="3">
    <source>
        <dbReference type="PROSITE-ProRule" id="PRU00023"/>
    </source>
</evidence>
<comment type="caution">
    <text evidence="5">The sequence shown here is derived from an EMBL/GenBank/DDBJ whole genome shotgun (WGS) entry which is preliminary data.</text>
</comment>
<sequence length="772" mass="81323">MADKSMEDMDANDFMAAWLRKKEAATSTSSPDLGEIKEILSNLLTGQEEIRARLDTIESQGREKLATDDIICDGVKSMQDAAAEVSGRTKVIAEGIKSWEGEVAKAVENMEAGMQGAMAKTSKGFEDKITGDLADFDKMLKGNLAAGDKMREGIDQVGRSWEGKLTTAVKSMEAGLRSAVTEASKEFQGKIKGKLANYDKLLKDMEKTASGFDLDGKLAGIKEDIKKIAKKAEKEAAEAKRVAGENKKKRRKELLQMGPGALVEAADKGNAKMVRELLAEAGVNVNYTKRGDGGMTALFKAARKGHQEVVQVLIDAAADVNKAEKKSGMTPLSIAAEKGHQDVAQILNNAAARVVDAAEKGDAKVVREFLAAGAVDVNYTKKGDDGRTALFKAAEQGHLEAVKALVGAKADLEKANDDGSKPLLTAAENGHLQIVKVLVGAKADVSVLGGVLVDAAEKGDAKMVRELLAVRADRNNTNAWGLGGSVDTALIKAASEGHLEIVKALVGAKANVNQGLGVYRDTPLKRATDKNHTSVAEYLKSVGARMGLCALVDAAEKGDAKMVRELLAAGADVNYTKPKAWGCVDSGETALIKAASRGHLEAAQVLIDAGADVNKKGGWGVTPIQIAYIRNHTSVVEHLKSVGAQMGPDSLVDAAEKGDAKMVRELLAAGADVNHTKEGSYGTCRGDTALYKAVASGHLEAAQALIDAGADVNTKSVLHIAASRGHLEIMKALIGAKADVRVLGDVLVDAAKKGDAKMYLKSVGASQNPSYW</sequence>
<feature type="repeat" description="ANK" evidence="3">
    <location>
        <begin position="586"/>
        <end position="618"/>
    </location>
</feature>